<dbReference type="AlphaFoldDB" id="A0AAV9NNI5"/>
<gene>
    <name evidence="3" type="ORF">LTR84_005027</name>
</gene>
<protein>
    <submittedName>
        <fullName evidence="3">Uncharacterized protein</fullName>
    </submittedName>
</protein>
<feature type="region of interest" description="Disordered" evidence="2">
    <location>
        <begin position="1"/>
        <end position="24"/>
    </location>
</feature>
<feature type="region of interest" description="Disordered" evidence="2">
    <location>
        <begin position="405"/>
        <end position="436"/>
    </location>
</feature>
<accession>A0AAV9NNI5</accession>
<feature type="compositionally biased region" description="Low complexity" evidence="2">
    <location>
        <begin position="90"/>
        <end position="110"/>
    </location>
</feature>
<feature type="compositionally biased region" description="Polar residues" evidence="2">
    <location>
        <begin position="167"/>
        <end position="187"/>
    </location>
</feature>
<reference evidence="3 4" key="1">
    <citation type="submission" date="2023-08" db="EMBL/GenBank/DDBJ databases">
        <title>Black Yeasts Isolated from many extreme environments.</title>
        <authorList>
            <person name="Coleine C."/>
            <person name="Stajich J.E."/>
            <person name="Selbmann L."/>
        </authorList>
    </citation>
    <scope>NUCLEOTIDE SEQUENCE [LARGE SCALE GENOMIC DNA]</scope>
    <source>
        <strain evidence="3 4">CCFEE 5792</strain>
    </source>
</reference>
<keyword evidence="1" id="KW-0175">Coiled coil</keyword>
<feature type="region of interest" description="Disordered" evidence="2">
    <location>
        <begin position="514"/>
        <end position="590"/>
    </location>
</feature>
<feature type="region of interest" description="Disordered" evidence="2">
    <location>
        <begin position="163"/>
        <end position="208"/>
    </location>
</feature>
<name>A0AAV9NNI5_9EURO</name>
<evidence type="ECO:0000313" key="3">
    <source>
        <dbReference type="EMBL" id="KAK5062951.1"/>
    </source>
</evidence>
<feature type="compositionally biased region" description="Polar residues" evidence="2">
    <location>
        <begin position="405"/>
        <end position="424"/>
    </location>
</feature>
<feature type="compositionally biased region" description="Acidic residues" evidence="2">
    <location>
        <begin position="554"/>
        <end position="568"/>
    </location>
</feature>
<proteinExistence type="predicted"/>
<evidence type="ECO:0000313" key="4">
    <source>
        <dbReference type="Proteomes" id="UP001358417"/>
    </source>
</evidence>
<feature type="coiled-coil region" evidence="1">
    <location>
        <begin position="472"/>
        <end position="506"/>
    </location>
</feature>
<feature type="compositionally biased region" description="Basic and acidic residues" evidence="2">
    <location>
        <begin position="569"/>
        <end position="579"/>
    </location>
</feature>
<dbReference type="Proteomes" id="UP001358417">
    <property type="component" value="Unassembled WGS sequence"/>
</dbReference>
<feature type="region of interest" description="Disordered" evidence="2">
    <location>
        <begin position="43"/>
        <end position="114"/>
    </location>
</feature>
<dbReference type="EMBL" id="JAVRRD010000002">
    <property type="protein sequence ID" value="KAK5062951.1"/>
    <property type="molecule type" value="Genomic_DNA"/>
</dbReference>
<evidence type="ECO:0000256" key="1">
    <source>
        <dbReference type="SAM" id="Coils"/>
    </source>
</evidence>
<keyword evidence="4" id="KW-1185">Reference proteome</keyword>
<dbReference type="GeneID" id="89973205"/>
<feature type="compositionally biased region" description="Polar residues" evidence="2">
    <location>
        <begin position="78"/>
        <end position="88"/>
    </location>
</feature>
<comment type="caution">
    <text evidence="3">The sequence shown here is derived from an EMBL/GenBank/DDBJ whole genome shotgun (WGS) entry which is preliminary data.</text>
</comment>
<feature type="compositionally biased region" description="Polar residues" evidence="2">
    <location>
        <begin position="520"/>
        <end position="529"/>
    </location>
</feature>
<sequence>MPSPNHRTRASLGAPATGAALRRGEVKISDPIPFDTNDYYTTYNPVTPSKYPSGLRVDDSTWPRKSNPGAEFHYRHASTGNVPSSTARASMGPSLMPSSMSSVPSKASLSQRKQGGFRAALKRMFSSKRHRSVPSDVSDQQYFRGEPGYLNPVMEQHVVTRAESNPALKSSAHSTTFGLNPNHQQSDFLDDQNIELPPRRGRRNTLPSLVFSDRESGLVPAISEWSAGDSQPDKKWVKEDYVSDGQLKRRSRSADALNQLLRQEGVEPSSKRDRASEIAYWRNSAIQNPVPVFSGQTITVDPVHVPQTVASIDGSEPTSSVINPLQTFDFGLDGSDKYDTSIEQRVNTLEIKLFDFEYAIAKLQGNELQKPMLNSRQQQRGSIHNIFPDDTTYPTMTTASSSEFNFLSSPESTTQDVTFLSSPGESPPISPDNDELFRPQRASKATTATIRPYTARRRSPRSPSIHLSAERFERLMEIMREEQIARRKLEEQMSELRQEIEILRTPIFATIREAYPTPSPKSSHTNATPRSLHRAPPFQSPASAEISRFSGTEVDSDPEEGNGFEDVYETPHESRKTFETARGSPSQVTA</sequence>
<evidence type="ECO:0000256" key="2">
    <source>
        <dbReference type="SAM" id="MobiDB-lite"/>
    </source>
</evidence>
<organism evidence="3 4">
    <name type="scientific">Exophiala bonariae</name>
    <dbReference type="NCBI Taxonomy" id="1690606"/>
    <lineage>
        <taxon>Eukaryota</taxon>
        <taxon>Fungi</taxon>
        <taxon>Dikarya</taxon>
        <taxon>Ascomycota</taxon>
        <taxon>Pezizomycotina</taxon>
        <taxon>Eurotiomycetes</taxon>
        <taxon>Chaetothyriomycetidae</taxon>
        <taxon>Chaetothyriales</taxon>
        <taxon>Herpotrichiellaceae</taxon>
        <taxon>Exophiala</taxon>
    </lineage>
</organism>
<dbReference type="RefSeq" id="XP_064711223.1">
    <property type="nucleotide sequence ID" value="XM_064848599.1"/>
</dbReference>